<dbReference type="InterPro" id="IPR025164">
    <property type="entry name" value="Toastrack_DUF4097"/>
</dbReference>
<dbReference type="AlphaFoldDB" id="A0A2Z2MAW7"/>
<name>A0A2Z2MAW7_THEPR</name>
<proteinExistence type="predicted"/>
<organism evidence="2 3">
    <name type="scientific">Thermococcus profundus</name>
    <dbReference type="NCBI Taxonomy" id="49899"/>
    <lineage>
        <taxon>Archaea</taxon>
        <taxon>Methanobacteriati</taxon>
        <taxon>Methanobacteriota</taxon>
        <taxon>Thermococci</taxon>
        <taxon>Thermococcales</taxon>
        <taxon>Thermococcaceae</taxon>
        <taxon>Thermococcus</taxon>
    </lineage>
</organism>
<dbReference type="Pfam" id="PF13349">
    <property type="entry name" value="DUF4097"/>
    <property type="match status" value="1"/>
</dbReference>
<evidence type="ECO:0000313" key="3">
    <source>
        <dbReference type="Proteomes" id="UP000250179"/>
    </source>
</evidence>
<sequence length="217" mass="23582">MIFENVREVEISAVNGRVEIEGWENDHAEVSYTVHGEAEVEVERKGGKLIVREEPKKKFLNLFGKSGWAEVRVRVPRKVAVRASTVNGEIKAKNVSFEKVSTVNGRIELEDCNAGEISNVNGRVRAHLAFAKSLKVGSVNGPIEVEIEELEGNAKISTVNGHIRVGLSDFCDATIKAGRVNGAVTFEGIDPENPVIGTGDYEVKVSTVNGDITVELV</sequence>
<reference evidence="2 3" key="1">
    <citation type="submission" date="2016-03" db="EMBL/GenBank/DDBJ databases">
        <title>Complete genome sequence of Thermococcus profundus strain DT5432.</title>
        <authorList>
            <person name="Oger P.M."/>
        </authorList>
    </citation>
    <scope>NUCLEOTIDE SEQUENCE [LARGE SCALE GENOMIC DNA]</scope>
    <source>
        <strain evidence="2 3">DT 5432</strain>
    </source>
</reference>
<gene>
    <name evidence="2" type="ORF">A3L09_04605</name>
</gene>
<protein>
    <recommendedName>
        <fullName evidence="1">DUF4097 domain-containing protein</fullName>
    </recommendedName>
</protein>
<feature type="domain" description="DUF4097" evidence="1">
    <location>
        <begin position="107"/>
        <end position="215"/>
    </location>
</feature>
<evidence type="ECO:0000259" key="1">
    <source>
        <dbReference type="Pfam" id="PF13349"/>
    </source>
</evidence>
<dbReference type="Proteomes" id="UP000250179">
    <property type="component" value="Chromosome"/>
</dbReference>
<evidence type="ECO:0000313" key="2">
    <source>
        <dbReference type="EMBL" id="ASJ02589.1"/>
    </source>
</evidence>
<dbReference type="EMBL" id="CP014862">
    <property type="protein sequence ID" value="ASJ02589.1"/>
    <property type="molecule type" value="Genomic_DNA"/>
</dbReference>
<accession>A0A2Z2MAW7</accession>
<keyword evidence="3" id="KW-1185">Reference proteome</keyword>
<dbReference type="KEGG" id="tprf:A3L09_04605"/>
<dbReference type="OrthoDB" id="101349at2157"/>